<name>A0A0N5CZV3_THECL</name>
<accession>A0A0N5CZV3</accession>
<feature type="region of interest" description="Disordered" evidence="2">
    <location>
        <begin position="258"/>
        <end position="278"/>
    </location>
</feature>
<evidence type="ECO:0000256" key="1">
    <source>
        <dbReference type="PROSITE-ProRule" id="PRU00201"/>
    </source>
</evidence>
<comment type="subcellular location">
    <subcellularLocation>
        <location evidence="1">Nucleus</location>
    </subcellularLocation>
</comment>
<comment type="caution">
    <text evidence="1">Lacks conserved residue(s) required for the propagation of feature annotation.</text>
</comment>
<evidence type="ECO:0000256" key="2">
    <source>
        <dbReference type="SAM" id="MobiDB-lite"/>
    </source>
</evidence>
<keyword evidence="1" id="KW-0539">Nucleus</keyword>
<evidence type="ECO:0000313" key="5">
    <source>
        <dbReference type="Proteomes" id="UP000276776"/>
    </source>
</evidence>
<dbReference type="Proteomes" id="UP000276776">
    <property type="component" value="Unassembled WGS sequence"/>
</dbReference>
<dbReference type="PROSITE" id="PS50252">
    <property type="entry name" value="TBOX_3"/>
    <property type="match status" value="1"/>
</dbReference>
<keyword evidence="1" id="KW-0238">DNA-binding</keyword>
<keyword evidence="5" id="KW-1185">Reference proteome</keyword>
<dbReference type="GO" id="GO:0045893">
    <property type="term" value="P:positive regulation of DNA-templated transcription"/>
    <property type="evidence" value="ECO:0007669"/>
    <property type="project" value="InterPro"/>
</dbReference>
<feature type="domain" description="T-box" evidence="3">
    <location>
        <begin position="1"/>
        <end position="27"/>
    </location>
</feature>
<feature type="compositionally biased region" description="Polar residues" evidence="2">
    <location>
        <begin position="96"/>
        <end position="107"/>
    </location>
</feature>
<evidence type="ECO:0000313" key="4">
    <source>
        <dbReference type="EMBL" id="VDN03345.1"/>
    </source>
</evidence>
<dbReference type="WBParaSite" id="TCLT_0000604201-mRNA-1">
    <property type="protein sequence ID" value="TCLT_0000604201-mRNA-1"/>
    <property type="gene ID" value="TCLT_0000604201"/>
</dbReference>
<evidence type="ECO:0000313" key="6">
    <source>
        <dbReference type="WBParaSite" id="TCLT_0000604201-mRNA-1"/>
    </source>
</evidence>
<proteinExistence type="predicted"/>
<feature type="region of interest" description="Disordered" evidence="2">
    <location>
        <begin position="69"/>
        <end position="107"/>
    </location>
</feature>
<feature type="compositionally biased region" description="Polar residues" evidence="2">
    <location>
        <begin position="259"/>
        <end position="276"/>
    </location>
</feature>
<feature type="region of interest" description="Disordered" evidence="2">
    <location>
        <begin position="136"/>
        <end position="159"/>
    </location>
</feature>
<dbReference type="GO" id="GO:0005634">
    <property type="term" value="C:nucleus"/>
    <property type="evidence" value="ECO:0007669"/>
    <property type="project" value="UniProtKB-SubCell"/>
</dbReference>
<sequence>MFLEQFASTQVTQLKIDNNPFAKGFRDAGAGKREKKRLMNKTECSITASGILKPILSLNDDVITSESPAIRASSSMDSDQSDEDDSSPVPKRARSNHSSTDDLSQNQNYPLMRNHHIQQLQFLQNHRSISKENANFHMFHPTGGGSGAGAGASASAGTSAGPPAPSFAPFFQGYSFHPVSTATEFFFPTHATSIPRDFFIHHAAAAAAAAQFSPYFLRPSLTVPTLSITTSTNSTTSQSTVVSTNAILSNSNVSSSINGTQQQILPQSSTGKQTTAIPKKGGFDVSDLLA</sequence>
<dbReference type="EMBL" id="UYYF01004383">
    <property type="protein sequence ID" value="VDN03345.1"/>
    <property type="molecule type" value="Genomic_DNA"/>
</dbReference>
<evidence type="ECO:0000259" key="3">
    <source>
        <dbReference type="PROSITE" id="PS50252"/>
    </source>
</evidence>
<gene>
    <name evidence="4" type="ORF">TCLT_LOCUS6031</name>
</gene>
<reference evidence="6" key="1">
    <citation type="submission" date="2017-02" db="UniProtKB">
        <authorList>
            <consortium name="WormBaseParasite"/>
        </authorList>
    </citation>
    <scope>IDENTIFICATION</scope>
</reference>
<reference evidence="4 5" key="2">
    <citation type="submission" date="2018-11" db="EMBL/GenBank/DDBJ databases">
        <authorList>
            <consortium name="Pathogen Informatics"/>
        </authorList>
    </citation>
    <scope>NUCLEOTIDE SEQUENCE [LARGE SCALE GENOMIC DNA]</scope>
</reference>
<dbReference type="GO" id="GO:0003700">
    <property type="term" value="F:DNA-binding transcription factor activity"/>
    <property type="evidence" value="ECO:0007669"/>
    <property type="project" value="InterPro"/>
</dbReference>
<organism evidence="6">
    <name type="scientific">Thelazia callipaeda</name>
    <name type="common">Oriental eyeworm</name>
    <name type="synonym">Parasitic nematode</name>
    <dbReference type="NCBI Taxonomy" id="103827"/>
    <lineage>
        <taxon>Eukaryota</taxon>
        <taxon>Metazoa</taxon>
        <taxon>Ecdysozoa</taxon>
        <taxon>Nematoda</taxon>
        <taxon>Chromadorea</taxon>
        <taxon>Rhabditida</taxon>
        <taxon>Spirurina</taxon>
        <taxon>Spiruromorpha</taxon>
        <taxon>Thelazioidea</taxon>
        <taxon>Thelaziidae</taxon>
        <taxon>Thelazia</taxon>
    </lineage>
</organism>
<dbReference type="AlphaFoldDB" id="A0A0N5CZV3"/>
<dbReference type="OMA" id="QSEEHAC"/>
<dbReference type="OrthoDB" id="5870500at2759"/>
<dbReference type="InterPro" id="IPR046360">
    <property type="entry name" value="T-box_DNA-bd"/>
</dbReference>
<protein>
    <submittedName>
        <fullName evidence="6">T-box domain-containing protein</fullName>
    </submittedName>
</protein>
<dbReference type="STRING" id="103827.A0A0N5CZV3"/>
<dbReference type="GO" id="GO:0003677">
    <property type="term" value="F:DNA binding"/>
    <property type="evidence" value="ECO:0007669"/>
    <property type="project" value="UniProtKB-UniRule"/>
</dbReference>
<dbReference type="Gene3D" id="2.60.40.820">
    <property type="entry name" value="Transcription factor, T-box"/>
    <property type="match status" value="1"/>
</dbReference>
<dbReference type="InterPro" id="IPR036960">
    <property type="entry name" value="T-box_sf"/>
</dbReference>